<organism evidence="13 14">
    <name type="scientific">Biomphalaria glabrata</name>
    <name type="common">Bloodfluke planorb</name>
    <name type="synonym">Freshwater snail</name>
    <dbReference type="NCBI Taxonomy" id="6526"/>
    <lineage>
        <taxon>Eukaryota</taxon>
        <taxon>Metazoa</taxon>
        <taxon>Spiralia</taxon>
        <taxon>Lophotrochozoa</taxon>
        <taxon>Mollusca</taxon>
        <taxon>Gastropoda</taxon>
        <taxon>Heterobranchia</taxon>
        <taxon>Euthyneura</taxon>
        <taxon>Panpulmonata</taxon>
        <taxon>Hygrophila</taxon>
        <taxon>Lymnaeoidea</taxon>
        <taxon>Planorbidae</taxon>
        <taxon>Biomphalaria</taxon>
    </lineage>
</organism>
<dbReference type="InterPro" id="IPR001461">
    <property type="entry name" value="Aspartic_peptidase_A1"/>
</dbReference>
<dbReference type="OrthoDB" id="771136at2759"/>
<dbReference type="PROSITE" id="PS51767">
    <property type="entry name" value="PEPTIDASE_A1"/>
    <property type="match status" value="1"/>
</dbReference>
<keyword evidence="6 9" id="KW-1015">Disulfide bond</keyword>
<comment type="similarity">
    <text evidence="1 10">Belongs to the peptidase A1 family.</text>
</comment>
<evidence type="ECO:0000256" key="10">
    <source>
        <dbReference type="RuleBase" id="RU000454"/>
    </source>
</evidence>
<gene>
    <name evidence="14" type="primary">LOC106074633</name>
</gene>
<evidence type="ECO:0000256" key="9">
    <source>
        <dbReference type="PIRSR" id="PIRSR601461-2"/>
    </source>
</evidence>
<dbReference type="InterPro" id="IPR021109">
    <property type="entry name" value="Peptidase_aspartic_dom_sf"/>
</dbReference>
<evidence type="ECO:0000256" key="7">
    <source>
        <dbReference type="ARBA" id="ARBA00023180"/>
    </source>
</evidence>
<dbReference type="InterPro" id="IPR033121">
    <property type="entry name" value="PEPTIDASE_A1"/>
</dbReference>
<keyword evidence="4 10" id="KW-0064">Aspartyl protease</keyword>
<dbReference type="PROSITE" id="PS00141">
    <property type="entry name" value="ASP_PROTEASE"/>
    <property type="match status" value="1"/>
</dbReference>
<keyword evidence="7" id="KW-0325">Glycoprotein</keyword>
<evidence type="ECO:0000256" key="2">
    <source>
        <dbReference type="ARBA" id="ARBA00022670"/>
    </source>
</evidence>
<evidence type="ECO:0000256" key="1">
    <source>
        <dbReference type="ARBA" id="ARBA00007447"/>
    </source>
</evidence>
<dbReference type="Gene3D" id="2.40.70.10">
    <property type="entry name" value="Acid Proteases"/>
    <property type="match status" value="2"/>
</dbReference>
<dbReference type="AlphaFoldDB" id="A0A9W3BP10"/>
<dbReference type="InterPro" id="IPR001969">
    <property type="entry name" value="Aspartic_peptidase_AS"/>
</dbReference>
<keyword evidence="3 11" id="KW-0732">Signal</keyword>
<protein>
    <submittedName>
        <fullName evidence="14">Lysosomal aspartic protease-like</fullName>
    </submittedName>
</protein>
<evidence type="ECO:0000256" key="6">
    <source>
        <dbReference type="ARBA" id="ARBA00023157"/>
    </source>
</evidence>
<dbReference type="Proteomes" id="UP001165740">
    <property type="component" value="Chromosome 10"/>
</dbReference>
<feature type="disulfide bond" evidence="9">
    <location>
        <begin position="113"/>
        <end position="120"/>
    </location>
</feature>
<dbReference type="GeneID" id="106074633"/>
<name>A0A9W3BP10_BIOGL</name>
<proteinExistence type="inferred from homology"/>
<dbReference type="FunFam" id="2.40.70.10:FF:000009">
    <property type="entry name" value="Aspartic proteinase A1"/>
    <property type="match status" value="1"/>
</dbReference>
<feature type="signal peptide" evidence="11">
    <location>
        <begin position="1"/>
        <end position="22"/>
    </location>
</feature>
<evidence type="ECO:0000256" key="3">
    <source>
        <dbReference type="ARBA" id="ARBA00022729"/>
    </source>
</evidence>
<dbReference type="PANTHER" id="PTHR47966:SF51">
    <property type="entry name" value="BETA-SITE APP-CLEAVING ENZYME, ISOFORM A-RELATED"/>
    <property type="match status" value="1"/>
</dbReference>
<dbReference type="PANTHER" id="PTHR47966">
    <property type="entry name" value="BETA-SITE APP-CLEAVING ENZYME, ISOFORM A-RELATED"/>
    <property type="match status" value="1"/>
</dbReference>
<dbReference type="SUPFAM" id="SSF50630">
    <property type="entry name" value="Acid proteases"/>
    <property type="match status" value="1"/>
</dbReference>
<reference evidence="14" key="1">
    <citation type="submission" date="2025-08" db="UniProtKB">
        <authorList>
            <consortium name="RefSeq"/>
        </authorList>
    </citation>
    <scope>IDENTIFICATION</scope>
</reference>
<feature type="active site" evidence="8">
    <location>
        <position position="100"/>
    </location>
</feature>
<keyword evidence="5 10" id="KW-0378">Hydrolase</keyword>
<feature type="active site" evidence="8">
    <location>
        <position position="286"/>
    </location>
</feature>
<accession>A0A9W3BP10</accession>
<evidence type="ECO:0000313" key="14">
    <source>
        <dbReference type="RefSeq" id="XP_055901261.1"/>
    </source>
</evidence>
<evidence type="ECO:0000313" key="13">
    <source>
        <dbReference type="Proteomes" id="UP001165740"/>
    </source>
</evidence>
<dbReference type="Pfam" id="PF00026">
    <property type="entry name" value="Asp"/>
    <property type="match status" value="1"/>
</dbReference>
<evidence type="ECO:0000256" key="4">
    <source>
        <dbReference type="ARBA" id="ARBA00022750"/>
    </source>
</evidence>
<evidence type="ECO:0000256" key="11">
    <source>
        <dbReference type="SAM" id="SignalP"/>
    </source>
</evidence>
<dbReference type="RefSeq" id="XP_055901261.1">
    <property type="nucleotide sequence ID" value="XM_056045286.1"/>
</dbReference>
<dbReference type="GO" id="GO:0006508">
    <property type="term" value="P:proteolysis"/>
    <property type="evidence" value="ECO:0007669"/>
    <property type="project" value="UniProtKB-KW"/>
</dbReference>
<evidence type="ECO:0000259" key="12">
    <source>
        <dbReference type="PROSITE" id="PS51767"/>
    </source>
</evidence>
<sequence>MKGIILLSLLFSVSVLIDLCNSTGPAKLRRVKLHKFKTARQTLKEHQNNVDYLLQKYKAMNSDRPIKGPGYEPLSNYLDAQYYGVIGLGTPAQSFKVVFDTGSANLWVPSKKCKWSDIACLLHNKYDSTKSSTYQPNGTSFAIQYGTGSLTGFLSTDVLSIGDIQVQNQTFAEAVTQPGITFVAAKFDGILGLGYDTISVDRVVPPFYRMVEQKLVADAVFSFFLNRNASASEGGEIVFGGSDPAFYEGNFTYVPVTQKGYWEFRMDGLSVASTTYCNGGCKAIADTGTSLLGGPTAEIAKLNAQIGATKFIGGEYLVNCANIPNMPNVTITLGGKDFVLTPIEYVLTVTTMGQSECISGFIGLDVPAPMGPLWILGDVFIGPYYTEFDMTNGRVGFAPTKDPTPTQRSNSLHFKSFASKEWDEVEGY</sequence>
<keyword evidence="2 10" id="KW-0645">Protease</keyword>
<dbReference type="Pfam" id="PF07966">
    <property type="entry name" value="A1_Propeptide"/>
    <property type="match status" value="1"/>
</dbReference>
<dbReference type="PRINTS" id="PR00792">
    <property type="entry name" value="PEPSIN"/>
</dbReference>
<evidence type="ECO:0000256" key="8">
    <source>
        <dbReference type="PIRSR" id="PIRSR601461-1"/>
    </source>
</evidence>
<feature type="domain" description="Peptidase A1" evidence="12">
    <location>
        <begin position="82"/>
        <end position="398"/>
    </location>
</feature>
<feature type="chain" id="PRO_5040764712" evidence="11">
    <location>
        <begin position="23"/>
        <end position="428"/>
    </location>
</feature>
<dbReference type="OMA" id="GVHDAAC"/>
<dbReference type="GO" id="GO:0004190">
    <property type="term" value="F:aspartic-type endopeptidase activity"/>
    <property type="evidence" value="ECO:0007669"/>
    <property type="project" value="UniProtKB-KW"/>
</dbReference>
<feature type="disulfide bond" evidence="9">
    <location>
        <begin position="277"/>
        <end position="281"/>
    </location>
</feature>
<dbReference type="FunFam" id="2.40.70.10:FF:000044">
    <property type="entry name" value="Lysosomal aspartic protease"/>
    <property type="match status" value="1"/>
</dbReference>
<evidence type="ECO:0000256" key="5">
    <source>
        <dbReference type="ARBA" id="ARBA00022801"/>
    </source>
</evidence>
<keyword evidence="13" id="KW-1185">Reference proteome</keyword>
<dbReference type="InterPro" id="IPR012848">
    <property type="entry name" value="Aspartic_peptidase_N"/>
</dbReference>